<dbReference type="Proteomes" id="UP000016944">
    <property type="component" value="Chromosome II"/>
</dbReference>
<name>U4QBB7_9HYPH</name>
<reference evidence="2 3" key="1">
    <citation type="journal article" date="2013" name="Genome Announc.">
        <title>Complete Genome Sequence of the Sesbania Symbiont and Rice Growth-Promoting Endophyte Rhizobium sp. Strain IRBG74.</title>
        <authorList>
            <person name="Crook M.B."/>
            <person name="Mitra S."/>
            <person name="Ane J.M."/>
            <person name="Sadowsky M.J."/>
            <person name="Gyaneshwar P."/>
        </authorList>
    </citation>
    <scope>NUCLEOTIDE SEQUENCE [LARGE SCALE GENOMIC DNA]</scope>
    <source>
        <strain evidence="2 3">IRBG74</strain>
    </source>
</reference>
<feature type="transmembrane region" description="Helical" evidence="1">
    <location>
        <begin position="32"/>
        <end position="53"/>
    </location>
</feature>
<dbReference type="HOGENOM" id="CLU_610948_0_0_5"/>
<gene>
    <name evidence="2" type="ORF">BN877_II0020</name>
</gene>
<keyword evidence="1" id="KW-0472">Membrane</keyword>
<feature type="transmembrane region" description="Helical" evidence="1">
    <location>
        <begin position="182"/>
        <end position="200"/>
    </location>
</feature>
<dbReference type="PATRIC" id="fig|424182.3.peg.2892"/>
<proteinExistence type="predicted"/>
<evidence type="ECO:0000256" key="1">
    <source>
        <dbReference type="SAM" id="Phobius"/>
    </source>
</evidence>
<keyword evidence="1" id="KW-1133">Transmembrane helix</keyword>
<dbReference type="RefSeq" id="WP_022562577.1">
    <property type="nucleotide sequence ID" value="NC_022545.1"/>
</dbReference>
<evidence type="ECO:0000313" key="2">
    <source>
        <dbReference type="EMBL" id="CDI09822.1"/>
    </source>
</evidence>
<protein>
    <submittedName>
        <fullName evidence="2">Uncharacterized protein</fullName>
    </submittedName>
</protein>
<organism evidence="2 3">
    <name type="scientific">Agrobacterium pusense</name>
    <dbReference type="NCBI Taxonomy" id="648995"/>
    <lineage>
        <taxon>Bacteria</taxon>
        <taxon>Pseudomonadati</taxon>
        <taxon>Pseudomonadota</taxon>
        <taxon>Alphaproteobacteria</taxon>
        <taxon>Hyphomicrobiales</taxon>
        <taxon>Rhizobiaceae</taxon>
        <taxon>Rhizobium/Agrobacterium group</taxon>
        <taxon>Agrobacterium</taxon>
    </lineage>
</organism>
<keyword evidence="1" id="KW-0812">Transmembrane</keyword>
<evidence type="ECO:0000313" key="3">
    <source>
        <dbReference type="Proteomes" id="UP000016944"/>
    </source>
</evidence>
<accession>U4QBB7</accession>
<dbReference type="EMBL" id="HG518323">
    <property type="protein sequence ID" value="CDI09822.1"/>
    <property type="molecule type" value="Genomic_DNA"/>
</dbReference>
<dbReference type="KEGG" id="rir:BN877_II0020"/>
<feature type="transmembrane region" description="Helical" evidence="1">
    <location>
        <begin position="65"/>
        <end position="89"/>
    </location>
</feature>
<dbReference type="AlphaFoldDB" id="U4QBB7"/>
<sequence>MGEREVKQEKQGHGVTAFTAGDLVAIEKGAKWLLSLLFCVVLIFSIGIALGAVDCLQGIRLFLRSICVALVISLATATMGSVLGFLFGIPKLLQHAGDVQANRGERAEAPGTRNIPFFLTNTSLEEISDWLTKIIIGIGLVQFEKIISCIHVSASAASAFIEGKEINFVALVDGPVGGATSFFFSIIILCLFSSCLFMYLQTRTRLTLMFMKVEHSKASGQAYLDAFSAPVTSDETVTENSRPSVKAVVQAPAVADKELLLIPREQLRTATEIAGWASAQARAGNTFVADFALRDALQIEPGNADIMLRLAEVFSIQGNHIAHVDLVRELIGKNPIPNKAVVSVARTAQLEALYLPPPDGFTKSIELANYLERVDAGKLPSVQLRKACAFGQKFKFEKETLRFTNSAARDSALSAARRVIELEPNKDASVRIVLRQVYDPKRFSGPATDNDLEVFVGDPDFEKVIVEGAV</sequence>